<dbReference type="FunFam" id="2.60.200.20:FF:000063">
    <property type="entry name" value="Predicted protein"/>
    <property type="match status" value="1"/>
</dbReference>
<feature type="domain" description="FHA" evidence="1">
    <location>
        <begin position="109"/>
        <end position="159"/>
    </location>
</feature>
<name>A0A9N7R103_STRHE</name>
<dbReference type="EMBL" id="CACSLK010000214">
    <property type="protein sequence ID" value="CAA0805942.1"/>
    <property type="molecule type" value="Genomic_DNA"/>
</dbReference>
<dbReference type="SMART" id="SM00240">
    <property type="entry name" value="FHA"/>
    <property type="match status" value="1"/>
</dbReference>
<accession>A0A9N7R103</accession>
<keyword evidence="3" id="KW-1185">Reference proteome</keyword>
<sequence length="203" mass="22185">MDVTAHFASSYSKTNSMSNGTFSPAKSALLAHKNVNFVGYNCLPRKLKCFGGQLRNFGAAIDIVSDYESSSADDGSIRWLLQPIGDGDSRHIGYKVEMPGPIEILSNVVIVGRDREKADIVIPVPTVSALHARIERTDENLLITDFNSTNGTFINERRLQQGLVVSALPGSLVTFGDANLAIFKVYKVEQDNQCATEPETFET</sequence>
<dbReference type="Pfam" id="PF00498">
    <property type="entry name" value="FHA"/>
    <property type="match status" value="1"/>
</dbReference>
<dbReference type="PROSITE" id="PS50006">
    <property type="entry name" value="FHA_DOMAIN"/>
    <property type="match status" value="1"/>
</dbReference>
<evidence type="ECO:0000313" key="2">
    <source>
        <dbReference type="EMBL" id="CAA0805942.1"/>
    </source>
</evidence>
<dbReference type="Proteomes" id="UP001153555">
    <property type="component" value="Unassembled WGS sequence"/>
</dbReference>
<dbReference type="OrthoDB" id="687730at2759"/>
<dbReference type="InterPro" id="IPR000253">
    <property type="entry name" value="FHA_dom"/>
</dbReference>
<protein>
    <submittedName>
        <fullName evidence="2">SMAD/FHA domain-containing protein</fullName>
    </submittedName>
</protein>
<dbReference type="InterPro" id="IPR008984">
    <property type="entry name" value="SMAD_FHA_dom_sf"/>
</dbReference>
<proteinExistence type="predicted"/>
<gene>
    <name evidence="2" type="ORF">SHERM_00850</name>
</gene>
<dbReference type="InterPro" id="IPR050923">
    <property type="entry name" value="Cell_Proc_Reg/RNA_Proc"/>
</dbReference>
<dbReference type="PANTHER" id="PTHR23308">
    <property type="entry name" value="NUCLEAR INHIBITOR OF PROTEIN PHOSPHATASE-1"/>
    <property type="match status" value="1"/>
</dbReference>
<dbReference type="CDD" id="cd00060">
    <property type="entry name" value="FHA"/>
    <property type="match status" value="1"/>
</dbReference>
<dbReference type="AlphaFoldDB" id="A0A9N7R103"/>
<dbReference type="Gene3D" id="2.60.200.20">
    <property type="match status" value="1"/>
</dbReference>
<dbReference type="SUPFAM" id="SSF49879">
    <property type="entry name" value="SMAD/FHA domain"/>
    <property type="match status" value="1"/>
</dbReference>
<organism evidence="2 3">
    <name type="scientific">Striga hermonthica</name>
    <name type="common">Purple witchweed</name>
    <name type="synonym">Buchnera hermonthica</name>
    <dbReference type="NCBI Taxonomy" id="68872"/>
    <lineage>
        <taxon>Eukaryota</taxon>
        <taxon>Viridiplantae</taxon>
        <taxon>Streptophyta</taxon>
        <taxon>Embryophyta</taxon>
        <taxon>Tracheophyta</taxon>
        <taxon>Spermatophyta</taxon>
        <taxon>Magnoliopsida</taxon>
        <taxon>eudicotyledons</taxon>
        <taxon>Gunneridae</taxon>
        <taxon>Pentapetalae</taxon>
        <taxon>asterids</taxon>
        <taxon>lamiids</taxon>
        <taxon>Lamiales</taxon>
        <taxon>Orobanchaceae</taxon>
        <taxon>Buchnereae</taxon>
        <taxon>Striga</taxon>
    </lineage>
</organism>
<reference evidence="2" key="1">
    <citation type="submission" date="2019-12" db="EMBL/GenBank/DDBJ databases">
        <authorList>
            <person name="Scholes J."/>
        </authorList>
    </citation>
    <scope>NUCLEOTIDE SEQUENCE</scope>
</reference>
<evidence type="ECO:0000313" key="3">
    <source>
        <dbReference type="Proteomes" id="UP001153555"/>
    </source>
</evidence>
<evidence type="ECO:0000259" key="1">
    <source>
        <dbReference type="PROSITE" id="PS50006"/>
    </source>
</evidence>
<comment type="caution">
    <text evidence="2">The sequence shown here is derived from an EMBL/GenBank/DDBJ whole genome shotgun (WGS) entry which is preliminary data.</text>
</comment>